<dbReference type="Proteomes" id="UP000218323">
    <property type="component" value="Unassembled WGS sequence"/>
</dbReference>
<feature type="region of interest" description="Disordered" evidence="1">
    <location>
        <begin position="67"/>
        <end position="108"/>
    </location>
</feature>
<reference evidence="2 3" key="1">
    <citation type="submission" date="2017-09" db="EMBL/GenBank/DDBJ databases">
        <title>Sphingomonas adhaesiva DSM 7418, whole genome shotgun sequence.</title>
        <authorList>
            <person name="Feng G."/>
            <person name="Zhu H."/>
        </authorList>
    </citation>
    <scope>NUCLEOTIDE SEQUENCE [LARGE SCALE GENOMIC DNA]</scope>
    <source>
        <strain evidence="2 3">DSM 7418</strain>
    </source>
</reference>
<evidence type="ECO:0000313" key="2">
    <source>
        <dbReference type="EMBL" id="PCG14776.1"/>
    </source>
</evidence>
<comment type="caution">
    <text evidence="2">The sequence shown here is derived from an EMBL/GenBank/DDBJ whole genome shotgun (WGS) entry which is preliminary data.</text>
</comment>
<dbReference type="EMBL" id="NWVC01000003">
    <property type="protein sequence ID" value="PCG14776.1"/>
    <property type="molecule type" value="Genomic_DNA"/>
</dbReference>
<keyword evidence="3" id="KW-1185">Reference proteome</keyword>
<name>A0A2A4I9B7_9SPHN</name>
<evidence type="ECO:0000313" key="3">
    <source>
        <dbReference type="Proteomes" id="UP000218323"/>
    </source>
</evidence>
<sequence>MAKKKAKKGKLPKEILGVKLPKELRKAGDELIGQAGAAVASAAGRQAIAGALTVAAAAASAAIARKVSEGTADGAGTPRAAASAPAAGTAGEAPPPQGTQRAPDPQAVADAVVQAADAVLGRLFGKRA</sequence>
<evidence type="ECO:0000256" key="1">
    <source>
        <dbReference type="SAM" id="MobiDB-lite"/>
    </source>
</evidence>
<gene>
    <name evidence="2" type="ORF">COA07_07990</name>
</gene>
<organism evidence="2 3">
    <name type="scientific">Sphingomonas adhaesiva</name>
    <dbReference type="NCBI Taxonomy" id="28212"/>
    <lineage>
        <taxon>Bacteria</taxon>
        <taxon>Pseudomonadati</taxon>
        <taxon>Pseudomonadota</taxon>
        <taxon>Alphaproteobacteria</taxon>
        <taxon>Sphingomonadales</taxon>
        <taxon>Sphingomonadaceae</taxon>
        <taxon>Sphingomonas</taxon>
    </lineage>
</organism>
<accession>A0A2A4I9B7</accession>
<proteinExistence type="predicted"/>
<dbReference type="AlphaFoldDB" id="A0A2A4I9B7"/>
<protein>
    <submittedName>
        <fullName evidence="2">Uncharacterized protein</fullName>
    </submittedName>
</protein>